<keyword evidence="10" id="KW-1185">Reference proteome</keyword>
<dbReference type="AlphaFoldDB" id="A0A1T2KV68"/>
<dbReference type="PANTHER" id="PTHR36118">
    <property type="entry name" value="ION-TRANSLOCATING OXIDOREDUCTASE COMPLEX SUBUNIT G"/>
    <property type="match status" value="1"/>
</dbReference>
<comment type="similarity">
    <text evidence="6">Belongs to the RnfG family.</text>
</comment>
<keyword evidence="3 6" id="KW-0285">Flavoprotein</keyword>
<dbReference type="GO" id="GO:0022900">
    <property type="term" value="P:electron transport chain"/>
    <property type="evidence" value="ECO:0007669"/>
    <property type="project" value="UniProtKB-UniRule"/>
</dbReference>
<keyword evidence="6" id="KW-0997">Cell inner membrane</keyword>
<dbReference type="NCBIfam" id="NF002519">
    <property type="entry name" value="PRK01908.1"/>
    <property type="match status" value="1"/>
</dbReference>
<evidence type="ECO:0000256" key="2">
    <source>
        <dbReference type="ARBA" id="ARBA00022553"/>
    </source>
</evidence>
<comment type="caution">
    <text evidence="9">The sequence shown here is derived from an EMBL/GenBank/DDBJ whole genome shotgun (WGS) entry which is preliminary data.</text>
</comment>
<evidence type="ECO:0000256" key="4">
    <source>
        <dbReference type="ARBA" id="ARBA00022643"/>
    </source>
</evidence>
<dbReference type="OrthoDB" id="9784165at2"/>
<dbReference type="PIRSF" id="PIRSF006091">
    <property type="entry name" value="E_trnsport_RnfG"/>
    <property type="match status" value="1"/>
</dbReference>
<evidence type="ECO:0000259" key="8">
    <source>
        <dbReference type="SMART" id="SM00900"/>
    </source>
</evidence>
<dbReference type="PANTHER" id="PTHR36118:SF1">
    <property type="entry name" value="ION-TRANSLOCATING OXIDOREDUCTASE COMPLEX SUBUNIT G"/>
    <property type="match status" value="1"/>
</dbReference>
<keyword evidence="6" id="KW-1133">Transmembrane helix</keyword>
<keyword evidence="6" id="KW-0472">Membrane</keyword>
<keyword evidence="6" id="KW-1278">Translocase</keyword>
<name>A0A1T2KV68_9GAMM</name>
<dbReference type="GO" id="GO:0010181">
    <property type="term" value="F:FMN binding"/>
    <property type="evidence" value="ECO:0007669"/>
    <property type="project" value="InterPro"/>
</dbReference>
<comment type="subcellular location">
    <subcellularLocation>
        <location evidence="6">Cell inner membrane</location>
        <topology evidence="6">Single-pass membrane protein</topology>
    </subcellularLocation>
</comment>
<keyword evidence="6" id="KW-0812">Transmembrane</keyword>
<reference evidence="9 10" key="1">
    <citation type="submission" date="2016-11" db="EMBL/GenBank/DDBJ databases">
        <title>Mixed transmission modes and dynamic genome evolution in an obligate animal-bacterial symbiosis.</title>
        <authorList>
            <person name="Russell S.L."/>
            <person name="Corbett-Detig R.B."/>
            <person name="Cavanaugh C.M."/>
        </authorList>
    </citation>
    <scope>NUCLEOTIDE SEQUENCE [LARGE SCALE GENOMIC DNA]</scope>
    <source>
        <strain evidence="9">Se-Cadez</strain>
    </source>
</reference>
<keyword evidence="6" id="KW-1003">Cell membrane</keyword>
<dbReference type="NCBIfam" id="TIGR01947">
    <property type="entry name" value="rnfG"/>
    <property type="match status" value="1"/>
</dbReference>
<feature type="modified residue" description="FMN phosphoryl threonine" evidence="6">
    <location>
        <position position="176"/>
    </location>
</feature>
<keyword evidence="5 6" id="KW-0249">Electron transport</keyword>
<dbReference type="SMART" id="SM00900">
    <property type="entry name" value="FMN_bind"/>
    <property type="match status" value="1"/>
</dbReference>
<feature type="domain" description="FMN-binding" evidence="8">
    <location>
        <begin position="101"/>
        <end position="193"/>
    </location>
</feature>
<protein>
    <recommendedName>
        <fullName evidence="6">Ion-translocating oxidoreductase complex subunit G</fullName>
        <ecNumber evidence="6">7.-.-.-</ecNumber>
    </recommendedName>
    <alternativeName>
        <fullName evidence="6">Rnf electron transport complex subunit G</fullName>
    </alternativeName>
</protein>
<dbReference type="InterPro" id="IPR010209">
    <property type="entry name" value="Ion_transpt_RnfG/RsxG"/>
</dbReference>
<dbReference type="GO" id="GO:0005886">
    <property type="term" value="C:plasma membrane"/>
    <property type="evidence" value="ECO:0007669"/>
    <property type="project" value="UniProtKB-SubCell"/>
</dbReference>
<organism evidence="9 10">
    <name type="scientific">Solemya velesiana gill symbiont</name>
    <dbReference type="NCBI Taxonomy" id="1918948"/>
    <lineage>
        <taxon>Bacteria</taxon>
        <taxon>Pseudomonadati</taxon>
        <taxon>Pseudomonadota</taxon>
        <taxon>Gammaproteobacteria</taxon>
        <taxon>sulfur-oxidizing symbionts</taxon>
    </lineage>
</organism>
<evidence type="ECO:0000256" key="3">
    <source>
        <dbReference type="ARBA" id="ARBA00022630"/>
    </source>
</evidence>
<dbReference type="Pfam" id="PF04205">
    <property type="entry name" value="FMN_bind"/>
    <property type="match status" value="1"/>
</dbReference>
<accession>A0A1T2KV68</accession>
<dbReference type="Proteomes" id="UP000190896">
    <property type="component" value="Unassembled WGS sequence"/>
</dbReference>
<comment type="function">
    <text evidence="6">Part of a membrane-bound complex that couples electron transfer with translocation of ions across the membrane.</text>
</comment>
<dbReference type="InterPro" id="IPR007329">
    <property type="entry name" value="FMN-bd"/>
</dbReference>
<dbReference type="GO" id="GO:0009055">
    <property type="term" value="F:electron transfer activity"/>
    <property type="evidence" value="ECO:0007669"/>
    <property type="project" value="InterPro"/>
</dbReference>
<evidence type="ECO:0000256" key="7">
    <source>
        <dbReference type="SAM" id="SignalP"/>
    </source>
</evidence>
<proteinExistence type="inferred from homology"/>
<keyword evidence="1 6" id="KW-0813">Transport</keyword>
<dbReference type="RefSeq" id="WP_078486832.1">
    <property type="nucleotide sequence ID" value="NZ_MPRJ01000031.1"/>
</dbReference>
<evidence type="ECO:0000256" key="1">
    <source>
        <dbReference type="ARBA" id="ARBA00022448"/>
    </source>
</evidence>
<feature type="signal peptide" evidence="7">
    <location>
        <begin position="1"/>
        <end position="19"/>
    </location>
</feature>
<keyword evidence="2 6" id="KW-0597">Phosphoprotein</keyword>
<dbReference type="HAMAP" id="MF_00479">
    <property type="entry name" value="RsxG_RnfG"/>
    <property type="match status" value="1"/>
</dbReference>
<keyword evidence="4 6" id="KW-0288">FMN</keyword>
<evidence type="ECO:0000313" key="9">
    <source>
        <dbReference type="EMBL" id="OOZ36630.1"/>
    </source>
</evidence>
<comment type="cofactor">
    <cofactor evidence="6">
        <name>FMN</name>
        <dbReference type="ChEBI" id="CHEBI:58210"/>
    </cofactor>
</comment>
<evidence type="ECO:0000256" key="5">
    <source>
        <dbReference type="ARBA" id="ARBA00022982"/>
    </source>
</evidence>
<evidence type="ECO:0000256" key="6">
    <source>
        <dbReference type="HAMAP-Rule" id="MF_00479"/>
    </source>
</evidence>
<dbReference type="EC" id="7.-.-.-" evidence="6"/>
<sequence length="219" mass="23795">MNKYPILVAGLLLAMFAVAGTGLVAFTQEQTKDRIAANEREALLRSLNALVPADSIDNDIVTDTRFVNDIERLGGDKIQVYLGRKGGQPVAAVFASVVPDGYSGPIKLLVAVRTDGSLGGVRIVSHKETPGLGDKVEERKSDWVYSFKDKSLINPDISRWKVKRDGGDFDQFTGATVTPRSIVGAVKNTLLYFRDKGMALFERPSDNEAPPEKVASTQV</sequence>
<evidence type="ECO:0000313" key="10">
    <source>
        <dbReference type="Proteomes" id="UP000190896"/>
    </source>
</evidence>
<gene>
    <name evidence="6" type="primary">rnfG</name>
    <name evidence="9" type="ORF">BOW51_06215</name>
</gene>
<comment type="subunit">
    <text evidence="6">The complex is composed of six subunits: RnfA, RnfB, RnfC, RnfD, RnfE and RnfG.</text>
</comment>
<dbReference type="EMBL" id="MPRJ01000031">
    <property type="protein sequence ID" value="OOZ36630.1"/>
    <property type="molecule type" value="Genomic_DNA"/>
</dbReference>
<feature type="chain" id="PRO_5010562778" description="Ion-translocating oxidoreductase complex subunit G" evidence="7">
    <location>
        <begin position="20"/>
        <end position="219"/>
    </location>
</feature>
<keyword evidence="7" id="KW-0732">Signal</keyword>